<dbReference type="SMART" id="SM00091">
    <property type="entry name" value="PAS"/>
    <property type="match status" value="7"/>
</dbReference>
<feature type="domain" description="Histidine kinase" evidence="7">
    <location>
        <begin position="1291"/>
        <end position="1389"/>
    </location>
</feature>
<feature type="domain" description="PAS" evidence="9">
    <location>
        <begin position="513"/>
        <end position="586"/>
    </location>
</feature>
<evidence type="ECO:0000256" key="6">
    <source>
        <dbReference type="PROSITE-ProRule" id="PRU00169"/>
    </source>
</evidence>
<dbReference type="InParanoid" id="H1Z147"/>
<organism evidence="11 12">
    <name type="scientific">Methanoplanus limicola DSM 2279</name>
    <dbReference type="NCBI Taxonomy" id="937775"/>
    <lineage>
        <taxon>Archaea</taxon>
        <taxon>Methanobacteriati</taxon>
        <taxon>Methanobacteriota</taxon>
        <taxon>Stenosarchaea group</taxon>
        <taxon>Methanomicrobia</taxon>
        <taxon>Methanomicrobiales</taxon>
        <taxon>Methanomicrobiaceae</taxon>
        <taxon>Methanoplanus</taxon>
    </lineage>
</organism>
<dbReference type="InterPro" id="IPR000700">
    <property type="entry name" value="PAS-assoc_C"/>
</dbReference>
<dbReference type="Pfam" id="PF08447">
    <property type="entry name" value="PAS_3"/>
    <property type="match status" value="2"/>
</dbReference>
<dbReference type="Pfam" id="PF08448">
    <property type="entry name" value="PAS_4"/>
    <property type="match status" value="2"/>
</dbReference>
<dbReference type="PROSITE" id="PS50109">
    <property type="entry name" value="HIS_KIN"/>
    <property type="match status" value="1"/>
</dbReference>
<dbReference type="Pfam" id="PF02518">
    <property type="entry name" value="HATPase_c"/>
    <property type="match status" value="1"/>
</dbReference>
<dbReference type="Gene3D" id="3.30.565.10">
    <property type="entry name" value="Histidine kinase-like ATPase, C-terminal domain"/>
    <property type="match status" value="1"/>
</dbReference>
<dbReference type="RefSeq" id="WP_004077065.1">
    <property type="nucleotide sequence ID" value="NZ_CM001436.1"/>
</dbReference>
<evidence type="ECO:0000259" key="7">
    <source>
        <dbReference type="PROSITE" id="PS50109"/>
    </source>
</evidence>
<evidence type="ECO:0000259" key="10">
    <source>
        <dbReference type="PROSITE" id="PS50113"/>
    </source>
</evidence>
<dbReference type="InterPro" id="IPR036890">
    <property type="entry name" value="HATPase_C_sf"/>
</dbReference>
<evidence type="ECO:0000256" key="5">
    <source>
        <dbReference type="ARBA" id="ARBA00022777"/>
    </source>
</evidence>
<comment type="catalytic activity">
    <reaction evidence="1">
        <text>ATP + protein L-histidine = ADP + protein N-phospho-L-histidine.</text>
        <dbReference type="EC" id="2.7.13.3"/>
    </reaction>
</comment>
<dbReference type="Pfam" id="PF00072">
    <property type="entry name" value="Response_reg"/>
    <property type="match status" value="1"/>
</dbReference>
<feature type="modified residue" description="4-aspartylphosphate" evidence="6">
    <location>
        <position position="58"/>
    </location>
</feature>
<dbReference type="PROSITE" id="PS50113">
    <property type="entry name" value="PAC"/>
    <property type="match status" value="4"/>
</dbReference>
<dbReference type="SUPFAM" id="SSF55874">
    <property type="entry name" value="ATPase domain of HSP90 chaperone/DNA topoisomerase II/histidine kinase"/>
    <property type="match status" value="1"/>
</dbReference>
<evidence type="ECO:0000256" key="1">
    <source>
        <dbReference type="ARBA" id="ARBA00000085"/>
    </source>
</evidence>
<dbReference type="InterPro" id="IPR029016">
    <property type="entry name" value="GAF-like_dom_sf"/>
</dbReference>
<dbReference type="PROSITE" id="PS50110">
    <property type="entry name" value="RESPONSE_REGULATORY"/>
    <property type="match status" value="1"/>
</dbReference>
<keyword evidence="5 11" id="KW-0418">Kinase</keyword>
<evidence type="ECO:0000256" key="2">
    <source>
        <dbReference type="ARBA" id="ARBA00012438"/>
    </source>
</evidence>
<dbReference type="PANTHER" id="PTHR43304">
    <property type="entry name" value="PHYTOCHROME-LIKE PROTEIN CPH1"/>
    <property type="match status" value="1"/>
</dbReference>
<evidence type="ECO:0000256" key="4">
    <source>
        <dbReference type="ARBA" id="ARBA00022679"/>
    </source>
</evidence>
<dbReference type="EMBL" id="CM001436">
    <property type="protein sequence ID" value="EHQ35314.1"/>
    <property type="molecule type" value="Genomic_DNA"/>
</dbReference>
<dbReference type="NCBIfam" id="TIGR00229">
    <property type="entry name" value="sensory_box"/>
    <property type="match status" value="5"/>
</dbReference>
<feature type="domain" description="PAC" evidence="10">
    <location>
        <begin position="338"/>
        <end position="390"/>
    </location>
</feature>
<dbReference type="InterPro" id="IPR001789">
    <property type="entry name" value="Sig_transdc_resp-reg_receiver"/>
</dbReference>
<dbReference type="EC" id="2.7.13.3" evidence="2"/>
<keyword evidence="12" id="KW-1185">Reference proteome</keyword>
<dbReference type="OrthoDB" id="8127at2157"/>
<dbReference type="SMART" id="SM00086">
    <property type="entry name" value="PAC"/>
    <property type="match status" value="5"/>
</dbReference>
<dbReference type="SMART" id="SM00387">
    <property type="entry name" value="HATPase_c"/>
    <property type="match status" value="1"/>
</dbReference>
<dbReference type="SUPFAM" id="SSF55781">
    <property type="entry name" value="GAF domain-like"/>
    <property type="match status" value="1"/>
</dbReference>
<feature type="domain" description="PAC" evidence="10">
    <location>
        <begin position="460"/>
        <end position="512"/>
    </location>
</feature>
<accession>H1Z147</accession>
<dbReference type="SMART" id="SM00448">
    <property type="entry name" value="REC"/>
    <property type="match status" value="1"/>
</dbReference>
<feature type="domain" description="PAC" evidence="10">
    <location>
        <begin position="590"/>
        <end position="643"/>
    </location>
</feature>
<dbReference type="InterPro" id="IPR011006">
    <property type="entry name" value="CheY-like_superfamily"/>
</dbReference>
<dbReference type="GO" id="GO:0006355">
    <property type="term" value="P:regulation of DNA-templated transcription"/>
    <property type="evidence" value="ECO:0007669"/>
    <property type="project" value="InterPro"/>
</dbReference>
<feature type="domain" description="PAS" evidence="9">
    <location>
        <begin position="387"/>
        <end position="457"/>
    </location>
</feature>
<evidence type="ECO:0000313" key="11">
    <source>
        <dbReference type="EMBL" id="EHQ35314.1"/>
    </source>
</evidence>
<dbReference type="InterPro" id="IPR013767">
    <property type="entry name" value="PAS_fold"/>
</dbReference>
<dbReference type="InterPro" id="IPR052162">
    <property type="entry name" value="Sensor_kinase/Photoreceptor"/>
</dbReference>
<keyword evidence="4" id="KW-0808">Transferase</keyword>
<dbReference type="InterPro" id="IPR013655">
    <property type="entry name" value="PAS_fold_3"/>
</dbReference>
<feature type="domain" description="Response regulatory" evidence="8">
    <location>
        <begin position="8"/>
        <end position="123"/>
    </location>
</feature>
<reference evidence="11 12" key="1">
    <citation type="submission" date="2011-10" db="EMBL/GenBank/DDBJ databases">
        <title>The Improved High-Quality Draft genome of Methanoplanus limicola DSM 2279.</title>
        <authorList>
            <consortium name="US DOE Joint Genome Institute (JGI-PGF)"/>
            <person name="Lucas S."/>
            <person name="Copeland A."/>
            <person name="Lapidus A."/>
            <person name="Glavina del Rio T."/>
            <person name="Dalin E."/>
            <person name="Tice H."/>
            <person name="Bruce D."/>
            <person name="Goodwin L."/>
            <person name="Pitluck S."/>
            <person name="Peters L."/>
            <person name="Mikhailova N."/>
            <person name="Lu M."/>
            <person name="Kyrpides N."/>
            <person name="Mavromatis K."/>
            <person name="Ivanova N."/>
            <person name="Markowitz V."/>
            <person name="Cheng J.-F."/>
            <person name="Hugenholtz P."/>
            <person name="Woyke T."/>
            <person name="Wu D."/>
            <person name="Wirth R."/>
            <person name="Brambilla E.-M."/>
            <person name="Klenk H.-P."/>
            <person name="Eisen J.A."/>
        </authorList>
    </citation>
    <scope>NUCLEOTIDE SEQUENCE [LARGE SCALE GENOMIC DNA]</scope>
    <source>
        <strain evidence="11 12">DSM 2279</strain>
    </source>
</reference>
<dbReference type="SUPFAM" id="SSF52172">
    <property type="entry name" value="CheY-like"/>
    <property type="match status" value="1"/>
</dbReference>
<dbReference type="Gene3D" id="3.40.50.2300">
    <property type="match status" value="1"/>
</dbReference>
<dbReference type="HOGENOM" id="CLU_000445_114_58_2"/>
<feature type="domain" description="PAS" evidence="9">
    <location>
        <begin position="260"/>
        <end position="333"/>
    </location>
</feature>
<dbReference type="InterPro" id="IPR013656">
    <property type="entry name" value="PAS_4"/>
</dbReference>
<dbReference type="CDD" id="cd00130">
    <property type="entry name" value="PAS"/>
    <property type="match status" value="5"/>
</dbReference>
<dbReference type="Proteomes" id="UP000005741">
    <property type="component" value="Chromosome"/>
</dbReference>
<dbReference type="Pfam" id="PF00989">
    <property type="entry name" value="PAS"/>
    <property type="match status" value="2"/>
</dbReference>
<dbReference type="PROSITE" id="PS50112">
    <property type="entry name" value="PAS"/>
    <property type="match status" value="4"/>
</dbReference>
<dbReference type="Gene3D" id="3.30.450.40">
    <property type="match status" value="1"/>
</dbReference>
<dbReference type="SUPFAM" id="SSF55785">
    <property type="entry name" value="PYP-like sensor domain (PAS domain)"/>
    <property type="match status" value="7"/>
</dbReference>
<evidence type="ECO:0000313" key="12">
    <source>
        <dbReference type="Proteomes" id="UP000005741"/>
    </source>
</evidence>
<name>H1Z147_9EURY</name>
<sequence>MAANNMFNILYVDDEEILLTATKIYLENSGEFLVDTASSADEGLNKIYGNSYDAVVSDYEMPEMNGVEFLSRVRSTGNDIPFIIFTGRGREEVVIDALNNGADFYLQKGGQPKAQFAELTSKISQAVRRKKAESEIEAGKKQMIALLNAASEAEMLISPEGEILAINRLMAERFGRDPKSLLGASAFDSLPCGLKNLKEIILSSLPEDSGQYFYEESSGERYYNNTISSLSDSYGDVASYAVFSKDLTAKLNAESSLATAKEHLDVTLKSIGDGVIVTDENENITAINRVAEKLTGWREEDAKGMHISDVFCLSDLSDNNMVVNPAGEAIHSGKTVNLSDNIQLESKDGLKYIIGDSAAPIRDNNSDIRGSVIVFRDITREKEAQDYRLRLASIIDSADDAIISKNTDGTITSWNKGAEEIFGYSEEEVIGKNIGILVLEEDKDDLDSVMGCVCRGEKIKHHTARRRKKDGLIIDISLTMSPIADDDGEITGISTISRDISDIIKSGKKLKESYEWNSTVLKSIGDAIIATDRNCNVTYMNPVSEHLTGWTLKEAKNRPLSEIFRITNEYTGEVVESPAEKVIREGRVVGLANHTVLTGKNGEIWPIDDSGAPLIGFDGAINGAVIVFREISERKKSEKLLKDSEARYRALFNSTGAATVIYGPDNILLLVNSGYEKLSGYSRAEVEGRMRWTDFVHEDDLRLMLDKYSRRPKGGEFYHDSYEFRFVDRSGRIHDILLIFERIVGSSNVVCNLIDITAQKRVQRELFESENKLKAILDSLPDVVVHKDPELRILWANAAAKKLSPDIIGKTCYEAFLGCDNVCDECNALKAMVSGEIKHKTIFHRGVAGVGDSYWDKTSVPIKDSSGGYSSVVEMTRNVTSSRQSERRTVFQHNLAEKLSATSSLQDALKMIFESLTGNSGMNSGMLYLSDRLNGGLSLTLHRGISGEYKSAVSYICPESPCFCRLAHKKPVYGVFDDISPNLKDVSRREGIKSFAYLPIVAGAEIIGAYFLFSRDEPEVTLFSKDILESVNDLIGNTLSRIIAEEELRESGERLDIALKSAELFVWEYMVGENKVVWDHNLLTGLGYSCGNTVDLSWWESLIHPEDREERRNKLRLTIDGSEDYYSGEYRILSAGGEWRWIRVLGKAKKRDDEGFATHLAGVIQDVTESKEGELALMMANKKLNLLSSITRHDILNRITPTLIYLEMAKGLCEGDEKVTEYLNFMEKSVNDVTTQISFTKDYQDLGLKSPQWQNIGTVLDNAGLNAGISSVSVVSSDLCCRLEVLADPMFEKIFFNLLDNSLRHGGNVSKVSVRCTDDGEVCKVIYTDDGCGVPSDMKGKIFYKGVGSNTGLGLFLAKEILDITGILVEENGIYGEGARFEFSVPKGKWRYSEEY</sequence>
<evidence type="ECO:0000259" key="8">
    <source>
        <dbReference type="PROSITE" id="PS50110"/>
    </source>
</evidence>
<dbReference type="CDD" id="cd00156">
    <property type="entry name" value="REC"/>
    <property type="match status" value="1"/>
</dbReference>
<dbReference type="Gene3D" id="3.30.450.20">
    <property type="entry name" value="PAS domain"/>
    <property type="match status" value="7"/>
</dbReference>
<dbReference type="PANTHER" id="PTHR43304:SF1">
    <property type="entry name" value="PAC DOMAIN-CONTAINING PROTEIN"/>
    <property type="match status" value="1"/>
</dbReference>
<proteinExistence type="predicted"/>
<dbReference type="InterPro" id="IPR005467">
    <property type="entry name" value="His_kinase_dom"/>
</dbReference>
<dbReference type="SMART" id="SM00065">
    <property type="entry name" value="GAF"/>
    <property type="match status" value="1"/>
</dbReference>
<evidence type="ECO:0000259" key="9">
    <source>
        <dbReference type="PROSITE" id="PS50112"/>
    </source>
</evidence>
<dbReference type="InterPro" id="IPR000014">
    <property type="entry name" value="PAS"/>
</dbReference>
<dbReference type="Pfam" id="PF13426">
    <property type="entry name" value="PAS_9"/>
    <property type="match status" value="1"/>
</dbReference>
<gene>
    <name evidence="11" type="ORF">Metlim_1204</name>
</gene>
<dbReference type="InterPro" id="IPR003594">
    <property type="entry name" value="HATPase_dom"/>
</dbReference>
<evidence type="ECO:0000256" key="3">
    <source>
        <dbReference type="ARBA" id="ARBA00022553"/>
    </source>
</evidence>
<dbReference type="GO" id="GO:0004673">
    <property type="term" value="F:protein histidine kinase activity"/>
    <property type="evidence" value="ECO:0007669"/>
    <property type="project" value="UniProtKB-EC"/>
</dbReference>
<dbReference type="InterPro" id="IPR035965">
    <property type="entry name" value="PAS-like_dom_sf"/>
</dbReference>
<feature type="domain" description="PAS" evidence="9">
    <location>
        <begin position="644"/>
        <end position="715"/>
    </location>
</feature>
<keyword evidence="3 6" id="KW-0597">Phosphoprotein</keyword>
<protein>
    <recommendedName>
        <fullName evidence="2">histidine kinase</fullName>
        <ecNumber evidence="2">2.7.13.3</ecNumber>
    </recommendedName>
</protein>
<dbReference type="STRING" id="937775.Metlim_1204"/>
<dbReference type="InterPro" id="IPR003018">
    <property type="entry name" value="GAF"/>
</dbReference>
<dbReference type="GO" id="GO:0000160">
    <property type="term" value="P:phosphorelay signal transduction system"/>
    <property type="evidence" value="ECO:0007669"/>
    <property type="project" value="InterPro"/>
</dbReference>
<feature type="domain" description="PAC" evidence="10">
    <location>
        <begin position="1126"/>
        <end position="1179"/>
    </location>
</feature>
<dbReference type="InterPro" id="IPR001610">
    <property type="entry name" value="PAC"/>
</dbReference>